<protein>
    <submittedName>
        <fullName evidence="2">Uncharacterized protein</fullName>
    </submittedName>
</protein>
<keyword evidence="3" id="KW-1185">Reference proteome</keyword>
<organism evidence="2 3">
    <name type="scientific">Cinara cedri</name>
    <dbReference type="NCBI Taxonomy" id="506608"/>
    <lineage>
        <taxon>Eukaryota</taxon>
        <taxon>Metazoa</taxon>
        <taxon>Ecdysozoa</taxon>
        <taxon>Arthropoda</taxon>
        <taxon>Hexapoda</taxon>
        <taxon>Insecta</taxon>
        <taxon>Pterygota</taxon>
        <taxon>Neoptera</taxon>
        <taxon>Paraneoptera</taxon>
        <taxon>Hemiptera</taxon>
        <taxon>Sternorrhyncha</taxon>
        <taxon>Aphidomorpha</taxon>
        <taxon>Aphidoidea</taxon>
        <taxon>Aphididae</taxon>
        <taxon>Lachninae</taxon>
        <taxon>Cinara</taxon>
    </lineage>
</organism>
<evidence type="ECO:0000313" key="3">
    <source>
        <dbReference type="Proteomes" id="UP000325440"/>
    </source>
</evidence>
<accession>A0A5E4NA87</accession>
<dbReference type="AlphaFoldDB" id="A0A5E4NA87"/>
<proteinExistence type="predicted"/>
<feature type="region of interest" description="Disordered" evidence="1">
    <location>
        <begin position="26"/>
        <end position="46"/>
    </location>
</feature>
<name>A0A5E4NA87_9HEMI</name>
<sequence>MFRAHKREQKGEKLHDRTKLYAAAKARKIGSSPSRPTAAPSPPEDTCGTIIIVIRDPRYSGAYPRERVRRPRVLRVRGSRGGRASGKFTALRAKVVRAPHPAGAR</sequence>
<dbReference type="Proteomes" id="UP000325440">
    <property type="component" value="Unassembled WGS sequence"/>
</dbReference>
<evidence type="ECO:0000256" key="1">
    <source>
        <dbReference type="SAM" id="MobiDB-lite"/>
    </source>
</evidence>
<dbReference type="EMBL" id="CABPRJ010001899">
    <property type="protein sequence ID" value="VVC40017.1"/>
    <property type="molecule type" value="Genomic_DNA"/>
</dbReference>
<evidence type="ECO:0000313" key="2">
    <source>
        <dbReference type="EMBL" id="VVC40017.1"/>
    </source>
</evidence>
<gene>
    <name evidence="2" type="ORF">CINCED_3A010197</name>
</gene>
<reference evidence="2 3" key="1">
    <citation type="submission" date="2019-08" db="EMBL/GenBank/DDBJ databases">
        <authorList>
            <person name="Alioto T."/>
            <person name="Alioto T."/>
            <person name="Gomez Garrido J."/>
        </authorList>
    </citation>
    <scope>NUCLEOTIDE SEQUENCE [LARGE SCALE GENOMIC DNA]</scope>
</reference>